<dbReference type="GO" id="GO:0046872">
    <property type="term" value="F:metal ion binding"/>
    <property type="evidence" value="ECO:0007669"/>
    <property type="project" value="UniProtKB-KW"/>
</dbReference>
<dbReference type="SUPFAM" id="SSF48484">
    <property type="entry name" value="Lipoxigenase"/>
    <property type="match status" value="1"/>
</dbReference>
<dbReference type="Gramene" id="AET6Gv20204600.1">
    <property type="protein sequence ID" value="AET6Gv20204600.1"/>
    <property type="gene ID" value="AET6Gv20204600"/>
</dbReference>
<keyword evidence="1" id="KW-0479">Metal-binding</keyword>
<reference evidence="6" key="2">
    <citation type="journal article" date="2017" name="Nat. Plants">
        <title>The Aegilops tauschii genome reveals multiple impacts of transposons.</title>
        <authorList>
            <person name="Zhao G."/>
            <person name="Zou C."/>
            <person name="Li K."/>
            <person name="Wang K."/>
            <person name="Li T."/>
            <person name="Gao L."/>
            <person name="Zhang X."/>
            <person name="Wang H."/>
            <person name="Yang Z."/>
            <person name="Liu X."/>
            <person name="Jiang W."/>
            <person name="Mao L."/>
            <person name="Kong X."/>
            <person name="Jiao Y."/>
            <person name="Jia J."/>
        </authorList>
    </citation>
    <scope>NUCLEOTIDE SEQUENCE [LARGE SCALE GENOMIC DNA]</scope>
    <source>
        <strain evidence="6">cv. AL8/78</strain>
    </source>
</reference>
<keyword evidence="2" id="KW-0223">Dioxygenase</keyword>
<dbReference type="AlphaFoldDB" id="A0A453N2V4"/>
<dbReference type="GO" id="GO:0034440">
    <property type="term" value="P:lipid oxidation"/>
    <property type="evidence" value="ECO:0007669"/>
    <property type="project" value="InterPro"/>
</dbReference>
<dbReference type="GO" id="GO:0016702">
    <property type="term" value="F:oxidoreductase activity, acting on single donors with incorporation of molecular oxygen, incorporation of two atoms of oxygen"/>
    <property type="evidence" value="ECO:0007669"/>
    <property type="project" value="InterPro"/>
</dbReference>
<evidence type="ECO:0000313" key="6">
    <source>
        <dbReference type="Proteomes" id="UP000015105"/>
    </source>
</evidence>
<dbReference type="Proteomes" id="UP000015105">
    <property type="component" value="Chromosome 6D"/>
</dbReference>
<feature type="domain" description="Lipoxygenase" evidence="4">
    <location>
        <begin position="1"/>
        <end position="255"/>
    </location>
</feature>
<evidence type="ECO:0000313" key="5">
    <source>
        <dbReference type="EnsemblPlants" id="AET6Gv20204600.1"/>
    </source>
</evidence>
<reference evidence="5" key="4">
    <citation type="submission" date="2019-03" db="UniProtKB">
        <authorList>
            <consortium name="EnsemblPlants"/>
        </authorList>
    </citation>
    <scope>IDENTIFICATION</scope>
</reference>
<keyword evidence="3" id="KW-0560">Oxidoreductase</keyword>
<protein>
    <recommendedName>
        <fullName evidence="4">Lipoxygenase domain-containing protein</fullName>
    </recommendedName>
</protein>
<reference evidence="5" key="5">
    <citation type="journal article" date="2021" name="G3 (Bethesda)">
        <title>Aegilops tauschii genome assembly Aet v5.0 features greater sequence contiguity and improved annotation.</title>
        <authorList>
            <person name="Wang L."/>
            <person name="Zhu T."/>
            <person name="Rodriguez J.C."/>
            <person name="Deal K.R."/>
            <person name="Dubcovsky J."/>
            <person name="McGuire P.E."/>
            <person name="Lux T."/>
            <person name="Spannagl M."/>
            <person name="Mayer K.F.X."/>
            <person name="Baldrich P."/>
            <person name="Meyers B.C."/>
            <person name="Huo N."/>
            <person name="Gu Y.Q."/>
            <person name="Zhou H."/>
            <person name="Devos K.M."/>
            <person name="Bennetzen J.L."/>
            <person name="Unver T."/>
            <person name="Budak H."/>
            <person name="Gulick P.J."/>
            <person name="Galiba G."/>
            <person name="Kalapos B."/>
            <person name="Nelson D.R."/>
            <person name="Li P."/>
            <person name="You F.M."/>
            <person name="Luo M.C."/>
            <person name="Dvorak J."/>
        </authorList>
    </citation>
    <scope>NUCLEOTIDE SEQUENCE [LARGE SCALE GENOMIC DNA]</scope>
    <source>
        <strain evidence="5">cv. AL8/78</strain>
    </source>
</reference>
<evidence type="ECO:0000256" key="1">
    <source>
        <dbReference type="ARBA" id="ARBA00022723"/>
    </source>
</evidence>
<reference evidence="6" key="1">
    <citation type="journal article" date="2014" name="Science">
        <title>Ancient hybridizations among the ancestral genomes of bread wheat.</title>
        <authorList>
            <consortium name="International Wheat Genome Sequencing Consortium,"/>
            <person name="Marcussen T."/>
            <person name="Sandve S.R."/>
            <person name="Heier L."/>
            <person name="Spannagl M."/>
            <person name="Pfeifer M."/>
            <person name="Jakobsen K.S."/>
            <person name="Wulff B.B."/>
            <person name="Steuernagel B."/>
            <person name="Mayer K.F."/>
            <person name="Olsen O.A."/>
        </authorList>
    </citation>
    <scope>NUCLEOTIDE SEQUENCE [LARGE SCALE GENOMIC DNA]</scope>
    <source>
        <strain evidence="6">cv. AL8/78</strain>
    </source>
</reference>
<evidence type="ECO:0000256" key="3">
    <source>
        <dbReference type="ARBA" id="ARBA00023002"/>
    </source>
</evidence>
<sequence length="255" mass="28675">MAVEDPTSPYKVRLLIKDYPYATDGMAIWHAIEGWVVDYLVIYYTDDGVLLEDVEPQAWWMEVREVGHGDLKDAPWWPNMQTVAELVKACITIIWIGSALHAAVNFGQYPYSGYHPNKPSASRRPMPERGSDEYAELEKDPVKVFLRTITHPSQALIGISLIGVLSKHSSDELYLGQHDMPEWTSDATALEAFKQFGVRLEDIEKHVVAMNVNPQLKNRMGPAMFPYMLPYPNTSDHTGEAEGLTARGIPNSIST</sequence>
<proteinExistence type="predicted"/>
<dbReference type="STRING" id="200361.A0A453N2V4"/>
<dbReference type="Gene3D" id="1.20.245.10">
    <property type="entry name" value="Lipoxygenase-1, Domain 5"/>
    <property type="match status" value="1"/>
</dbReference>
<organism evidence="5 6">
    <name type="scientific">Aegilops tauschii subsp. strangulata</name>
    <name type="common">Goatgrass</name>
    <dbReference type="NCBI Taxonomy" id="200361"/>
    <lineage>
        <taxon>Eukaryota</taxon>
        <taxon>Viridiplantae</taxon>
        <taxon>Streptophyta</taxon>
        <taxon>Embryophyta</taxon>
        <taxon>Tracheophyta</taxon>
        <taxon>Spermatophyta</taxon>
        <taxon>Magnoliopsida</taxon>
        <taxon>Liliopsida</taxon>
        <taxon>Poales</taxon>
        <taxon>Poaceae</taxon>
        <taxon>BOP clade</taxon>
        <taxon>Pooideae</taxon>
        <taxon>Triticodae</taxon>
        <taxon>Triticeae</taxon>
        <taxon>Triticinae</taxon>
        <taxon>Aegilops</taxon>
    </lineage>
</organism>
<name>A0A453N2V4_AEGTS</name>
<dbReference type="EnsemblPlants" id="AET6Gv20204600.1">
    <property type="protein sequence ID" value="AET6Gv20204600.1"/>
    <property type="gene ID" value="AET6Gv20204600"/>
</dbReference>
<keyword evidence="6" id="KW-1185">Reference proteome</keyword>
<evidence type="ECO:0000259" key="4">
    <source>
        <dbReference type="PROSITE" id="PS51393"/>
    </source>
</evidence>
<accession>A0A453N2V4</accession>
<dbReference type="PANTHER" id="PTHR11771">
    <property type="entry name" value="LIPOXYGENASE"/>
    <property type="match status" value="1"/>
</dbReference>
<dbReference type="InterPro" id="IPR036226">
    <property type="entry name" value="LipOase_C_sf"/>
</dbReference>
<dbReference type="PROSITE" id="PS51393">
    <property type="entry name" value="LIPOXYGENASE_3"/>
    <property type="match status" value="1"/>
</dbReference>
<dbReference type="InterPro" id="IPR013819">
    <property type="entry name" value="LipOase_C"/>
</dbReference>
<dbReference type="InterPro" id="IPR000907">
    <property type="entry name" value="LipOase"/>
</dbReference>
<evidence type="ECO:0000256" key="2">
    <source>
        <dbReference type="ARBA" id="ARBA00022964"/>
    </source>
</evidence>
<reference evidence="5" key="3">
    <citation type="journal article" date="2017" name="Nature">
        <title>Genome sequence of the progenitor of the wheat D genome Aegilops tauschii.</title>
        <authorList>
            <person name="Luo M.C."/>
            <person name="Gu Y.Q."/>
            <person name="Puiu D."/>
            <person name="Wang H."/>
            <person name="Twardziok S.O."/>
            <person name="Deal K.R."/>
            <person name="Huo N."/>
            <person name="Zhu T."/>
            <person name="Wang L."/>
            <person name="Wang Y."/>
            <person name="McGuire P.E."/>
            <person name="Liu S."/>
            <person name="Long H."/>
            <person name="Ramasamy R.K."/>
            <person name="Rodriguez J.C."/>
            <person name="Van S.L."/>
            <person name="Yuan L."/>
            <person name="Wang Z."/>
            <person name="Xia Z."/>
            <person name="Xiao L."/>
            <person name="Anderson O.D."/>
            <person name="Ouyang S."/>
            <person name="Liang Y."/>
            <person name="Zimin A.V."/>
            <person name="Pertea G."/>
            <person name="Qi P."/>
            <person name="Bennetzen J.L."/>
            <person name="Dai X."/>
            <person name="Dawson M.W."/>
            <person name="Muller H.G."/>
            <person name="Kugler K."/>
            <person name="Rivarola-Duarte L."/>
            <person name="Spannagl M."/>
            <person name="Mayer K.F.X."/>
            <person name="Lu F.H."/>
            <person name="Bevan M.W."/>
            <person name="Leroy P."/>
            <person name="Li P."/>
            <person name="You F.M."/>
            <person name="Sun Q."/>
            <person name="Liu Z."/>
            <person name="Lyons E."/>
            <person name="Wicker T."/>
            <person name="Salzberg S.L."/>
            <person name="Devos K.M."/>
            <person name="Dvorak J."/>
        </authorList>
    </citation>
    <scope>NUCLEOTIDE SEQUENCE [LARGE SCALE GENOMIC DNA]</scope>
    <source>
        <strain evidence="5">cv. AL8/78</strain>
    </source>
</reference>
<dbReference type="Pfam" id="PF00305">
    <property type="entry name" value="Lipoxygenase"/>
    <property type="match status" value="1"/>
</dbReference>